<feature type="region of interest" description="Disordered" evidence="1">
    <location>
        <begin position="278"/>
        <end position="397"/>
    </location>
</feature>
<organism evidence="4 5">
    <name type="scientific">Ditylenchus dipsaci</name>
    <dbReference type="NCBI Taxonomy" id="166011"/>
    <lineage>
        <taxon>Eukaryota</taxon>
        <taxon>Metazoa</taxon>
        <taxon>Ecdysozoa</taxon>
        <taxon>Nematoda</taxon>
        <taxon>Chromadorea</taxon>
        <taxon>Rhabditida</taxon>
        <taxon>Tylenchina</taxon>
        <taxon>Tylenchomorpha</taxon>
        <taxon>Sphaerularioidea</taxon>
        <taxon>Anguinidae</taxon>
        <taxon>Anguininae</taxon>
        <taxon>Ditylenchus</taxon>
    </lineage>
</organism>
<evidence type="ECO:0000313" key="5">
    <source>
        <dbReference type="WBParaSite" id="jg18732"/>
    </source>
</evidence>
<evidence type="ECO:0000256" key="2">
    <source>
        <dbReference type="SAM" id="SignalP"/>
    </source>
</evidence>
<dbReference type="Proteomes" id="UP000887574">
    <property type="component" value="Unplaced"/>
</dbReference>
<dbReference type="PANTHER" id="PTHR21679">
    <property type="entry name" value="DOMAIN OF UNKNOWN FUNCTION DB DOMAIN-CONTAINING PROTEIN-RELATED"/>
    <property type="match status" value="1"/>
</dbReference>
<evidence type="ECO:0000256" key="1">
    <source>
        <dbReference type="SAM" id="MobiDB-lite"/>
    </source>
</evidence>
<dbReference type="Pfam" id="PF01682">
    <property type="entry name" value="DB"/>
    <property type="match status" value="1"/>
</dbReference>
<accession>A0A915DEH3</accession>
<dbReference type="PANTHER" id="PTHR21679:SF4">
    <property type="entry name" value="DOMAIN OF UNKNOWN FUNCTION DB DOMAIN-CONTAINING PROTEIN"/>
    <property type="match status" value="1"/>
</dbReference>
<reference evidence="5" key="1">
    <citation type="submission" date="2022-11" db="UniProtKB">
        <authorList>
            <consortium name="WormBaseParasite"/>
        </authorList>
    </citation>
    <scope>IDENTIFICATION</scope>
</reference>
<feature type="domain" description="Domain of unknown function DB" evidence="3">
    <location>
        <begin position="439"/>
        <end position="545"/>
    </location>
</feature>
<feature type="signal peptide" evidence="2">
    <location>
        <begin position="1"/>
        <end position="26"/>
    </location>
</feature>
<dbReference type="InterPro" id="IPR002602">
    <property type="entry name" value="DB"/>
</dbReference>
<feature type="chain" id="PRO_5037459578" description="Domain of unknown function DB domain-containing protein" evidence="2">
    <location>
        <begin position="27"/>
        <end position="554"/>
    </location>
</feature>
<name>A0A915DEH3_9BILA</name>
<evidence type="ECO:0000259" key="3">
    <source>
        <dbReference type="Pfam" id="PF01682"/>
    </source>
</evidence>
<feature type="compositionally biased region" description="Low complexity" evidence="1">
    <location>
        <begin position="377"/>
        <end position="389"/>
    </location>
</feature>
<dbReference type="WBParaSite" id="jg18732">
    <property type="protein sequence ID" value="jg18732"/>
    <property type="gene ID" value="jg18732"/>
</dbReference>
<keyword evidence="4" id="KW-1185">Reference proteome</keyword>
<proteinExistence type="predicted"/>
<protein>
    <recommendedName>
        <fullName evidence="3">Domain of unknown function DB domain-containing protein</fullName>
    </recommendedName>
</protein>
<sequence>MRSRNSRLATSLVYLIVVVFLHNSGCCIPLTSSSSSSSSSSISSSSCPAAAPIAIIVSHNQSSCCPVEEAPISLELTFETGQLPANFLLYNYLTAEMLPEPHSPRQGLALSDLQASSSSLDNSGTVTHSPFSIGGGVISGLAISSHGSSSWSTRGVGGIGSGFSNINTSSSSSSFGLGGGLGGGFSCGSSSGNGGLNFSSNNQGFGGSSSSSSCCRNNNGPFADFSSTAGVDSHLPSCDAIPKLLCCTERVLEKCLAGCVEYVSDKCPHKLHKFDRIQAPSSGPATATPQTSERRRAQSKQVEPVKADEDSDLVLTVPPPHKSNVKSKLPRPLSPTGDRPRQFADLPAVEGAGPPAGGDSTPPVEGFIEQPEPLPPSRTSSSFSAASRSGGDFDQLSSKYPITEVSDKDLGQECGTLQSQPPFAPCLSRRSVDELFLSCCQQHVPSNCHTLCSYEHREHVAAETMIAAIQQDGCSLKWMSSILYCANQNRDNRKCCTHLSLNGEELGVGDRCLRMCNVARSGQSLNTVEQNDLVCLSNWNVIMYCARAGLRTIN</sequence>
<dbReference type="AlphaFoldDB" id="A0A915DEH3"/>
<evidence type="ECO:0000313" key="4">
    <source>
        <dbReference type="Proteomes" id="UP000887574"/>
    </source>
</evidence>
<feature type="compositionally biased region" description="Polar residues" evidence="1">
    <location>
        <begin position="279"/>
        <end position="291"/>
    </location>
</feature>
<keyword evidence="2" id="KW-0732">Signal</keyword>